<evidence type="ECO:0000256" key="1">
    <source>
        <dbReference type="SAM" id="MobiDB-lite"/>
    </source>
</evidence>
<gene>
    <name evidence="2" type="ORF">H5410_048827</name>
</gene>
<keyword evidence="3" id="KW-1185">Reference proteome</keyword>
<feature type="compositionally biased region" description="Polar residues" evidence="1">
    <location>
        <begin position="213"/>
        <end position="250"/>
    </location>
</feature>
<reference evidence="2 3" key="1">
    <citation type="submission" date="2020-09" db="EMBL/GenBank/DDBJ databases">
        <title>De no assembly of potato wild relative species, Solanum commersonii.</title>
        <authorList>
            <person name="Cho K."/>
        </authorList>
    </citation>
    <scope>NUCLEOTIDE SEQUENCE [LARGE SCALE GENOMIC DNA]</scope>
    <source>
        <strain evidence="2">LZ3.2</strain>
        <tissue evidence="2">Leaf</tissue>
    </source>
</reference>
<dbReference type="EMBL" id="JACXVP010000009">
    <property type="protein sequence ID" value="KAG5588393.1"/>
    <property type="molecule type" value="Genomic_DNA"/>
</dbReference>
<name>A0A9J5XJA2_SOLCO</name>
<accession>A0A9J5XJA2</accession>
<dbReference type="OrthoDB" id="10671097at2759"/>
<feature type="compositionally biased region" description="Basic and acidic residues" evidence="1">
    <location>
        <begin position="328"/>
        <end position="340"/>
    </location>
</feature>
<evidence type="ECO:0000313" key="3">
    <source>
        <dbReference type="Proteomes" id="UP000824120"/>
    </source>
</evidence>
<proteinExistence type="predicted"/>
<feature type="non-terminal residue" evidence="2">
    <location>
        <position position="1"/>
    </location>
</feature>
<feature type="region of interest" description="Disordered" evidence="1">
    <location>
        <begin position="319"/>
        <end position="340"/>
    </location>
</feature>
<organism evidence="2 3">
    <name type="scientific">Solanum commersonii</name>
    <name type="common">Commerson's wild potato</name>
    <name type="synonym">Commerson's nightshade</name>
    <dbReference type="NCBI Taxonomy" id="4109"/>
    <lineage>
        <taxon>Eukaryota</taxon>
        <taxon>Viridiplantae</taxon>
        <taxon>Streptophyta</taxon>
        <taxon>Embryophyta</taxon>
        <taxon>Tracheophyta</taxon>
        <taxon>Spermatophyta</taxon>
        <taxon>Magnoliopsida</taxon>
        <taxon>eudicotyledons</taxon>
        <taxon>Gunneridae</taxon>
        <taxon>Pentapetalae</taxon>
        <taxon>asterids</taxon>
        <taxon>lamiids</taxon>
        <taxon>Solanales</taxon>
        <taxon>Solanaceae</taxon>
        <taxon>Solanoideae</taxon>
        <taxon>Solaneae</taxon>
        <taxon>Solanum</taxon>
    </lineage>
</organism>
<feature type="compositionally biased region" description="Basic and acidic residues" evidence="1">
    <location>
        <begin position="252"/>
        <end position="271"/>
    </location>
</feature>
<protein>
    <submittedName>
        <fullName evidence="2">Uncharacterized protein</fullName>
    </submittedName>
</protein>
<dbReference type="AlphaFoldDB" id="A0A9J5XJA2"/>
<evidence type="ECO:0000313" key="2">
    <source>
        <dbReference type="EMBL" id="KAG5588393.1"/>
    </source>
</evidence>
<comment type="caution">
    <text evidence="2">The sequence shown here is derived from an EMBL/GenBank/DDBJ whole genome shotgun (WGS) entry which is preliminary data.</text>
</comment>
<feature type="region of interest" description="Disordered" evidence="1">
    <location>
        <begin position="38"/>
        <end position="71"/>
    </location>
</feature>
<dbReference type="Proteomes" id="UP000824120">
    <property type="component" value="Chromosome 9"/>
</dbReference>
<sequence>DTSFTPTPKLTPNIPSTDSKVAISIPIHSIYIDLPIPSKNSSSIPEEKSEPEAPISKSQEQSHFQPNDYELTPPHLAIPFQTFPVSLGEHTFYATHAPEPNPSLHYWLEMSLQGQALSFSAIEEGSLGNEAGDANIQQPLVVVNCTPASNELPIPTNSLLPLSHLGDATFQSPQPIHKPRAYDVPSLLVSPPHTGECNDPMEQCRDRPDVLNSGAQRSQEESSPSGSQHLIINLPGNTASQNFPSPTSSIRTRRENRCEGNRRGNNHDEGNSIRNIRVKVYKNSNIQREIRKKTHTHLSIKSVQKLNRYMSFVQPRNWELCSDNEPDSNNREREREREVT</sequence>
<feature type="region of interest" description="Disordered" evidence="1">
    <location>
        <begin position="192"/>
        <end position="273"/>
    </location>
</feature>